<evidence type="ECO:0000256" key="3">
    <source>
        <dbReference type="ARBA" id="ARBA00022723"/>
    </source>
</evidence>
<evidence type="ECO:0000259" key="7">
    <source>
        <dbReference type="Pfam" id="PF08797"/>
    </source>
</evidence>
<dbReference type="AlphaFoldDB" id="A0A2B4RZZ9"/>
<reference evidence="9" key="1">
    <citation type="journal article" date="2017" name="bioRxiv">
        <title>Comparative analysis of the genomes of Stylophora pistillata and Acropora digitifera provides evidence for extensive differences between species of corals.</title>
        <authorList>
            <person name="Voolstra C.R."/>
            <person name="Li Y."/>
            <person name="Liew Y.J."/>
            <person name="Baumgarten S."/>
            <person name="Zoccola D."/>
            <person name="Flot J.-F."/>
            <person name="Tambutte S."/>
            <person name="Allemand D."/>
            <person name="Aranda M."/>
        </authorList>
    </citation>
    <scope>NUCLEOTIDE SEQUENCE [LARGE SCALE GENOMIC DNA]</scope>
</reference>
<dbReference type="Gene3D" id="3.30.70.2330">
    <property type="match status" value="1"/>
</dbReference>
<feature type="domain" description="HIRAN" evidence="7">
    <location>
        <begin position="152"/>
        <end position="221"/>
    </location>
</feature>
<evidence type="ECO:0000313" key="9">
    <source>
        <dbReference type="Proteomes" id="UP000225706"/>
    </source>
</evidence>
<keyword evidence="5" id="KW-0378">Hydrolase</keyword>
<evidence type="ECO:0000256" key="4">
    <source>
        <dbReference type="ARBA" id="ARBA00022737"/>
    </source>
</evidence>
<evidence type="ECO:0000256" key="1">
    <source>
        <dbReference type="ARBA" id="ARBA00004496"/>
    </source>
</evidence>
<dbReference type="SMART" id="SM00028">
    <property type="entry name" value="TPR"/>
    <property type="match status" value="1"/>
</dbReference>
<dbReference type="PANTHER" id="PTHR45984:SF1">
    <property type="entry name" value="SPAG1 AXONEMAL DYNEIN ASSEMBLY FACTOR"/>
    <property type="match status" value="1"/>
</dbReference>
<dbReference type="GO" id="GO:0016818">
    <property type="term" value="F:hydrolase activity, acting on acid anhydrides, in phosphorus-containing anhydrides"/>
    <property type="evidence" value="ECO:0007669"/>
    <property type="project" value="InterPro"/>
</dbReference>
<dbReference type="GO" id="GO:0005739">
    <property type="term" value="C:mitochondrion"/>
    <property type="evidence" value="ECO:0007669"/>
    <property type="project" value="TreeGrafter"/>
</dbReference>
<dbReference type="Proteomes" id="UP000225706">
    <property type="component" value="Unassembled WGS sequence"/>
</dbReference>
<evidence type="ECO:0000256" key="6">
    <source>
        <dbReference type="ARBA" id="ARBA00022803"/>
    </source>
</evidence>
<dbReference type="InterPro" id="IPR014905">
    <property type="entry name" value="HIRAN"/>
</dbReference>
<dbReference type="InterPro" id="IPR051982">
    <property type="entry name" value="CiliaryAsmbly_MitoImport"/>
</dbReference>
<evidence type="ECO:0000256" key="2">
    <source>
        <dbReference type="ARBA" id="ARBA00022490"/>
    </source>
</evidence>
<dbReference type="SUPFAM" id="SSF48452">
    <property type="entry name" value="TPR-like"/>
    <property type="match status" value="1"/>
</dbReference>
<dbReference type="PANTHER" id="PTHR45984">
    <property type="entry name" value="RNA (RNA) POLYMERASE II ASSOCIATED PROTEIN HOMOLOG"/>
    <property type="match status" value="1"/>
</dbReference>
<dbReference type="GO" id="GO:0031072">
    <property type="term" value="F:heat shock protein binding"/>
    <property type="evidence" value="ECO:0007669"/>
    <property type="project" value="TreeGrafter"/>
</dbReference>
<accession>A0A2B4RZZ9</accession>
<protein>
    <submittedName>
        <fullName evidence="8">Sperm-associated antigen 1</fullName>
    </submittedName>
</protein>
<gene>
    <name evidence="8" type="primary">Spag1</name>
    <name evidence="8" type="ORF">AWC38_SpisGene11375</name>
</gene>
<keyword evidence="4" id="KW-0677">Repeat</keyword>
<name>A0A2B4RZZ9_STYPI</name>
<dbReference type="GO" id="GO:0008270">
    <property type="term" value="F:zinc ion binding"/>
    <property type="evidence" value="ECO:0007669"/>
    <property type="project" value="InterPro"/>
</dbReference>
<evidence type="ECO:0000313" key="8">
    <source>
        <dbReference type="EMBL" id="PFX24034.1"/>
    </source>
</evidence>
<dbReference type="Pfam" id="PF08797">
    <property type="entry name" value="HIRAN"/>
    <property type="match status" value="1"/>
</dbReference>
<organism evidence="8 9">
    <name type="scientific">Stylophora pistillata</name>
    <name type="common">Smooth cauliflower coral</name>
    <dbReference type="NCBI Taxonomy" id="50429"/>
    <lineage>
        <taxon>Eukaryota</taxon>
        <taxon>Metazoa</taxon>
        <taxon>Cnidaria</taxon>
        <taxon>Anthozoa</taxon>
        <taxon>Hexacorallia</taxon>
        <taxon>Scleractinia</taxon>
        <taxon>Astrocoeniina</taxon>
        <taxon>Pocilloporidae</taxon>
        <taxon>Stylophora</taxon>
    </lineage>
</organism>
<sequence length="261" mass="29589">MLFRMVVDGLRKHLRGIWESEVRYCNVAALDACATGGFTFIGTSWKMIPEKQRVEKLTCDKLKEEGNAPLKTKSYENVIALYNKCCDLMPDLLIYAKMAHCFLKLNKPEDALYSCKEALKLDAENIEALYRAAMTIILMLRHHVYMTEWEPKTGDVYKLMREPSNIKDSNAVAIVRGKSGEKETQQADDVHPNDVTVRFEVIGHVPALMATWLSKFLKRPTNCAKVIIKGEQVNRGGGYGLEVPCEYIFKGDSFSCGWLHS</sequence>
<dbReference type="InterPro" id="IPR019734">
    <property type="entry name" value="TPR_rpt"/>
</dbReference>
<evidence type="ECO:0000256" key="5">
    <source>
        <dbReference type="ARBA" id="ARBA00022801"/>
    </source>
</evidence>
<keyword evidence="6" id="KW-0802">TPR repeat</keyword>
<dbReference type="EMBL" id="LSMT01000188">
    <property type="protein sequence ID" value="PFX24034.1"/>
    <property type="molecule type" value="Genomic_DNA"/>
</dbReference>
<keyword evidence="9" id="KW-1185">Reference proteome</keyword>
<keyword evidence="3" id="KW-0479">Metal-binding</keyword>
<dbReference type="Gene3D" id="1.25.40.10">
    <property type="entry name" value="Tetratricopeptide repeat domain"/>
    <property type="match status" value="1"/>
</dbReference>
<dbReference type="InterPro" id="IPR011990">
    <property type="entry name" value="TPR-like_helical_dom_sf"/>
</dbReference>
<proteinExistence type="predicted"/>
<dbReference type="GO" id="GO:0003676">
    <property type="term" value="F:nucleic acid binding"/>
    <property type="evidence" value="ECO:0007669"/>
    <property type="project" value="InterPro"/>
</dbReference>
<keyword evidence="2" id="KW-0963">Cytoplasm</keyword>
<comment type="caution">
    <text evidence="8">The sequence shown here is derived from an EMBL/GenBank/DDBJ whole genome shotgun (WGS) entry which is preliminary data.</text>
</comment>
<dbReference type="STRING" id="50429.A0A2B4RZZ9"/>
<dbReference type="GO" id="GO:0005829">
    <property type="term" value="C:cytosol"/>
    <property type="evidence" value="ECO:0007669"/>
    <property type="project" value="TreeGrafter"/>
</dbReference>
<comment type="subcellular location">
    <subcellularLocation>
        <location evidence="1">Cytoplasm</location>
    </subcellularLocation>
</comment>
<dbReference type="GO" id="GO:0006626">
    <property type="term" value="P:protein targeting to mitochondrion"/>
    <property type="evidence" value="ECO:0007669"/>
    <property type="project" value="TreeGrafter"/>
</dbReference>